<gene>
    <name evidence="1" type="ordered locus">PAB0701</name>
</gene>
<reference evidence="1" key="1">
    <citation type="submission" date="1999-07" db="EMBL/GenBank/DDBJ databases">
        <authorList>
            <person name="Genoscope"/>
        </authorList>
    </citation>
    <scope>NUCLEOTIDE SEQUENCE</scope>
    <source>
        <strain evidence="1">Orsay</strain>
    </source>
</reference>
<proteinExistence type="predicted"/>
<dbReference type="InterPro" id="IPR038078">
    <property type="entry name" value="PhoU-like_sf"/>
</dbReference>
<dbReference type="eggNOG" id="arCOG00232">
    <property type="taxonomic scope" value="Archaea"/>
</dbReference>
<evidence type="ECO:0000313" key="2">
    <source>
        <dbReference type="EMBL" id="CCE70459.1"/>
    </source>
</evidence>
<keyword evidence="3" id="KW-1185">Reference proteome</keyword>
<dbReference type="EMBL" id="HE613800">
    <property type="protein sequence ID" value="CCE70459.1"/>
    <property type="molecule type" value="Genomic_DNA"/>
</dbReference>
<dbReference type="RefSeq" id="WP_010868167.1">
    <property type="nucleotide sequence ID" value="NC_000868.1"/>
</dbReference>
<dbReference type="AlphaFoldDB" id="Q9UZU6"/>
<reference evidence="1" key="3">
    <citation type="journal article" date="2001" name="Genome Res.">
        <title>Genome evolution at the genus level: comparison of three complete genomes of hyperthermophilic archaea.</title>
        <authorList>
            <person name="Lecompte O."/>
            <person name="Ripp R."/>
            <person name="Puzos-Barbe V."/>
            <person name="Duprat S."/>
            <person name="Heilig R."/>
            <person name="Dietrich J."/>
            <person name="Thierry J.C."/>
            <person name="Poch O."/>
        </authorList>
    </citation>
    <scope>NUCLEOTIDE SEQUENCE</scope>
    <source>
        <strain evidence="1">Orsay</strain>
    </source>
</reference>
<organism evidence="1 3">
    <name type="scientific">Pyrococcus abyssi (strain GE5 / Orsay)</name>
    <dbReference type="NCBI Taxonomy" id="272844"/>
    <lineage>
        <taxon>Archaea</taxon>
        <taxon>Methanobacteriati</taxon>
        <taxon>Methanobacteriota</taxon>
        <taxon>Thermococci</taxon>
        <taxon>Thermococcales</taxon>
        <taxon>Thermococcaceae</taxon>
        <taxon>Pyrococcus</taxon>
    </lineage>
</organism>
<dbReference type="PIR" id="C75082">
    <property type="entry name" value="C75082"/>
</dbReference>
<dbReference type="Gene3D" id="1.20.58.220">
    <property type="entry name" value="Phosphate transport system protein phou homolog 2, domain 2"/>
    <property type="match status" value="1"/>
</dbReference>
<protein>
    <submittedName>
        <fullName evidence="1">PhoU-like phosphate ABC transporter, regulatory protein</fullName>
    </submittedName>
</protein>
<sequence length="183" mass="21492">MRNRLMGKLKFEIEKLGRITIDAIKNIKDEERVEDLLWEAIDTRWELNDTAIEILIRFQPMARELRLVRACMDASYDLYRIVRHSEKLSKLPIDNYTTKLLSSLLPWLKMGISCLTGDSDLDLTDFPLYEDAFNEGLKMVDKAISVHLDSMFNHMKHVLASALYYIRRKESSRENAYNVPHVR</sequence>
<reference evidence="1 3" key="4">
    <citation type="journal article" date="2003" name="Mol. Microbiol.">
        <title>An integrated analysis of the genome of the hyperthermophilic archaeon Pyrococcus abyssi.</title>
        <authorList>
            <person name="Cohen G."/>
            <person name="Barbe V."/>
            <person name="Flament D."/>
            <person name="Galperin M."/>
            <person name="Heilig R."/>
            <person name="Ripp R."/>
            <person name="Lecompte O."/>
            <person name="Prieur D."/>
            <person name="Poch O."/>
            <person name="Quellerou J."/>
            <person name="Thierry J.C."/>
            <person name="Van der Oost J."/>
            <person name="Weissenbach J."/>
            <person name="Zivanovic Y."/>
            <person name="Forterre P."/>
        </authorList>
    </citation>
    <scope>NUCLEOTIDE SEQUENCE [LARGE SCALE GENOMIC DNA]</scope>
    <source>
        <strain evidence="3">GE5 / Orsay</strain>
        <strain evidence="1">Orsay</strain>
    </source>
</reference>
<dbReference type="Proteomes" id="UP000000810">
    <property type="component" value="Chromosome"/>
</dbReference>
<dbReference type="PATRIC" id="fig|272844.11.peg.1102"/>
<reference evidence="1" key="2">
    <citation type="journal article" date="2000" name="J. Mol. Biol.">
        <title>Archaeal homologs of eukaryotic methylation guide small nucleolar RNAs: lessons from the Pyrococcus genomes.</title>
        <authorList>
            <person name="Gaspin C."/>
            <person name="Cavaille J."/>
            <person name="Erauso G."/>
        </authorList>
    </citation>
    <scope>NUCLEOTIDE SEQUENCE</scope>
    <source>
        <strain evidence="1">Orsay</strain>
    </source>
</reference>
<evidence type="ECO:0000313" key="4">
    <source>
        <dbReference type="Proteomes" id="UP000009139"/>
    </source>
</evidence>
<evidence type="ECO:0000313" key="1">
    <source>
        <dbReference type="EMBL" id="CAB49960.1"/>
    </source>
</evidence>
<dbReference type="EMBL" id="AJ248286">
    <property type="protein sequence ID" value="CAB49960.1"/>
    <property type="molecule type" value="Genomic_DNA"/>
</dbReference>
<reference evidence="2 4" key="5">
    <citation type="journal article" date="2012" name="Curr. Microbiol.">
        <title>Re-annotation of two hyperthermophilic archaea Pyrococcus abyssi GE5 and Pyrococcus furiosus DSM 3638.</title>
        <authorList>
            <person name="Gao J."/>
            <person name="Wang J."/>
        </authorList>
    </citation>
    <scope>GENOME REANNOTATION</scope>
    <source>
        <strain evidence="2">GE5</strain>
        <strain evidence="4">GE5 / Orsay</strain>
    </source>
</reference>
<dbReference type="STRING" id="272844.PAB0701"/>
<dbReference type="KEGG" id="pab:PAB0701"/>
<accession>Q9UZU6</accession>
<evidence type="ECO:0000313" key="3">
    <source>
        <dbReference type="Proteomes" id="UP000000810"/>
    </source>
</evidence>
<dbReference type="SUPFAM" id="SSF109755">
    <property type="entry name" value="PhoU-like"/>
    <property type="match status" value="1"/>
</dbReference>
<dbReference type="HOGENOM" id="CLU_1472139_0_0_2"/>
<name>Q9UZU6_PYRAB</name>
<dbReference type="OrthoDB" id="99617at2157"/>
<dbReference type="Proteomes" id="UP000009139">
    <property type="component" value="Chromosome"/>
</dbReference>